<proteinExistence type="inferred from homology"/>
<organism evidence="6 7">
    <name type="scientific">Caballeronia cordobensis</name>
    <name type="common">Burkholderia cordobensis</name>
    <dbReference type="NCBI Taxonomy" id="1353886"/>
    <lineage>
        <taxon>Bacteria</taxon>
        <taxon>Pseudomonadati</taxon>
        <taxon>Pseudomonadota</taxon>
        <taxon>Betaproteobacteria</taxon>
        <taxon>Burkholderiales</taxon>
        <taxon>Burkholderiaceae</taxon>
        <taxon>Caballeronia</taxon>
    </lineage>
</organism>
<gene>
    <name evidence="6" type="ORF">AWB70_01870</name>
</gene>
<keyword evidence="4" id="KW-0378">Hydrolase</keyword>
<dbReference type="GO" id="GO:0016787">
    <property type="term" value="F:hydrolase activity"/>
    <property type="evidence" value="ECO:0007669"/>
    <property type="project" value="UniProtKB-KW"/>
</dbReference>
<evidence type="ECO:0000256" key="1">
    <source>
        <dbReference type="ARBA" id="ARBA00001946"/>
    </source>
</evidence>
<dbReference type="PANTHER" id="PTHR42796:SF4">
    <property type="entry name" value="FUMARYLACETOACETATE HYDROLASE DOMAIN-CONTAINING PROTEIN 2A"/>
    <property type="match status" value="1"/>
</dbReference>
<dbReference type="EMBL" id="FCNY02000004">
    <property type="protein sequence ID" value="SAL30341.1"/>
    <property type="molecule type" value="Genomic_DNA"/>
</dbReference>
<dbReference type="RefSeq" id="WP_053571958.1">
    <property type="nucleotide sequence ID" value="NZ_FCNY02000004.1"/>
</dbReference>
<accession>A0A158GER8</accession>
<evidence type="ECO:0000259" key="5">
    <source>
        <dbReference type="Pfam" id="PF01557"/>
    </source>
</evidence>
<comment type="similarity">
    <text evidence="2">Belongs to the FAH family.</text>
</comment>
<evidence type="ECO:0000256" key="2">
    <source>
        <dbReference type="ARBA" id="ARBA00010211"/>
    </source>
</evidence>
<dbReference type="SUPFAM" id="SSF56529">
    <property type="entry name" value="FAH"/>
    <property type="match status" value="1"/>
</dbReference>
<feature type="domain" description="Fumarylacetoacetase-like C-terminal" evidence="5">
    <location>
        <begin position="75"/>
        <end position="277"/>
    </location>
</feature>
<dbReference type="PANTHER" id="PTHR42796">
    <property type="entry name" value="FUMARYLACETOACETATE HYDROLASE DOMAIN-CONTAINING PROTEIN 2A-RELATED"/>
    <property type="match status" value="1"/>
</dbReference>
<reference evidence="7" key="1">
    <citation type="submission" date="2016-01" db="EMBL/GenBank/DDBJ databases">
        <authorList>
            <person name="Peeters C."/>
        </authorList>
    </citation>
    <scope>NUCLEOTIDE SEQUENCE [LARGE SCALE GENOMIC DNA]</scope>
</reference>
<dbReference type="Gene3D" id="3.90.850.10">
    <property type="entry name" value="Fumarylacetoacetase-like, C-terminal domain"/>
    <property type="match status" value="1"/>
</dbReference>
<dbReference type="FunFam" id="3.90.850.10:FF:000002">
    <property type="entry name" value="2-hydroxyhepta-2,4-diene-1,7-dioate isomerase"/>
    <property type="match status" value="1"/>
</dbReference>
<dbReference type="AlphaFoldDB" id="A0A158GER8"/>
<dbReference type="InterPro" id="IPR011234">
    <property type="entry name" value="Fumarylacetoacetase-like_C"/>
</dbReference>
<dbReference type="GO" id="GO:0019752">
    <property type="term" value="P:carboxylic acid metabolic process"/>
    <property type="evidence" value="ECO:0007669"/>
    <property type="project" value="UniProtKB-ARBA"/>
</dbReference>
<dbReference type="GO" id="GO:0046872">
    <property type="term" value="F:metal ion binding"/>
    <property type="evidence" value="ECO:0007669"/>
    <property type="project" value="UniProtKB-KW"/>
</dbReference>
<dbReference type="Pfam" id="PF01557">
    <property type="entry name" value="FAA_hydrolase"/>
    <property type="match status" value="1"/>
</dbReference>
<dbReference type="InterPro" id="IPR051121">
    <property type="entry name" value="FAH"/>
</dbReference>
<dbReference type="Proteomes" id="UP000054740">
    <property type="component" value="Unassembled WGS sequence"/>
</dbReference>
<keyword evidence="6" id="KW-0413">Isomerase</keyword>
<name>A0A158GER8_CABCO</name>
<comment type="cofactor">
    <cofactor evidence="1">
        <name>Mg(2+)</name>
        <dbReference type="ChEBI" id="CHEBI:18420"/>
    </cofactor>
</comment>
<keyword evidence="7" id="KW-1185">Reference proteome</keyword>
<dbReference type="InterPro" id="IPR036663">
    <property type="entry name" value="Fumarylacetoacetase_C_sf"/>
</dbReference>
<evidence type="ECO:0000256" key="3">
    <source>
        <dbReference type="ARBA" id="ARBA00022723"/>
    </source>
</evidence>
<evidence type="ECO:0000256" key="4">
    <source>
        <dbReference type="ARBA" id="ARBA00022801"/>
    </source>
</evidence>
<dbReference type="GO" id="GO:0016853">
    <property type="term" value="F:isomerase activity"/>
    <property type="evidence" value="ECO:0007669"/>
    <property type="project" value="UniProtKB-KW"/>
</dbReference>
<keyword evidence="3" id="KW-0479">Metal-binding</keyword>
<sequence>MKLVRHGQPGQERPGIIDAQGQIRDLSAHCKDFDAAFFAADGLQQLKSIDTQSLPVVAPGTRLGPCVGQPGLFLAIGLNYVQHAIETNAPIPTDPIIFSKAPSCVSGPSDPVLLPKGSTKTDWEVELAFVVGKRAHYVAESEALDYIAGYFICNDVSEREFQLERSGQWQKGKMCPTFGPIGPWLVTADEIADVQNLGLWLELNGKRIQDSSTSDMIFSIAKILADVSQYVVLQPGDIITTGTPPGVGLGMKPEAYLKPGDVMRLGIDGLGVQEQRVLRWGEQ</sequence>
<protein>
    <submittedName>
        <fullName evidence="6">5-carboxymethyl-2-hydroxymuconate delta-isomerase</fullName>
    </submittedName>
</protein>
<evidence type="ECO:0000313" key="7">
    <source>
        <dbReference type="Proteomes" id="UP000054740"/>
    </source>
</evidence>
<evidence type="ECO:0000313" key="6">
    <source>
        <dbReference type="EMBL" id="SAL30341.1"/>
    </source>
</evidence>